<gene>
    <name evidence="3" type="ORF">HYH03_000573</name>
</gene>
<reference evidence="3" key="1">
    <citation type="journal article" date="2020" name="bioRxiv">
        <title>Comparative genomics of Chlamydomonas.</title>
        <authorList>
            <person name="Craig R.J."/>
            <person name="Hasan A.R."/>
            <person name="Ness R.W."/>
            <person name="Keightley P.D."/>
        </authorList>
    </citation>
    <scope>NUCLEOTIDE SEQUENCE</scope>
    <source>
        <strain evidence="3">CCAP 11/70</strain>
    </source>
</reference>
<dbReference type="EMBL" id="JAEHOE010000001">
    <property type="protein sequence ID" value="KAG2502081.1"/>
    <property type="molecule type" value="Genomic_DNA"/>
</dbReference>
<dbReference type="AlphaFoldDB" id="A0A835YGE8"/>
<feature type="domain" description="Peptidase M11 gametolysin" evidence="2">
    <location>
        <begin position="146"/>
        <end position="294"/>
    </location>
</feature>
<comment type="caution">
    <text evidence="3">The sequence shown here is derived from an EMBL/GenBank/DDBJ whole genome shotgun (WGS) entry which is preliminary data.</text>
</comment>
<evidence type="ECO:0000259" key="2">
    <source>
        <dbReference type="Pfam" id="PF05548"/>
    </source>
</evidence>
<evidence type="ECO:0000256" key="1">
    <source>
        <dbReference type="SAM" id="SignalP"/>
    </source>
</evidence>
<dbReference type="InterPro" id="IPR008752">
    <property type="entry name" value="Peptidase_M11"/>
</dbReference>
<evidence type="ECO:0000313" key="3">
    <source>
        <dbReference type="EMBL" id="KAG2502081.1"/>
    </source>
</evidence>
<keyword evidence="1" id="KW-0732">Signal</keyword>
<protein>
    <recommendedName>
        <fullName evidence="2">Peptidase M11 gametolysin domain-containing protein</fullName>
    </recommendedName>
</protein>
<dbReference type="OrthoDB" id="562642at2759"/>
<feature type="chain" id="PRO_5032622979" description="Peptidase M11 gametolysin domain-containing protein" evidence="1">
    <location>
        <begin position="17"/>
        <end position="303"/>
    </location>
</feature>
<feature type="signal peptide" evidence="1">
    <location>
        <begin position="1"/>
        <end position="16"/>
    </location>
</feature>
<dbReference type="Proteomes" id="UP000612055">
    <property type="component" value="Unassembled WGS sequence"/>
</dbReference>
<name>A0A835YGE8_9CHLO</name>
<organism evidence="3 4">
    <name type="scientific">Edaphochlamys debaryana</name>
    <dbReference type="NCBI Taxonomy" id="47281"/>
    <lineage>
        <taxon>Eukaryota</taxon>
        <taxon>Viridiplantae</taxon>
        <taxon>Chlorophyta</taxon>
        <taxon>core chlorophytes</taxon>
        <taxon>Chlorophyceae</taxon>
        <taxon>CS clade</taxon>
        <taxon>Chlamydomonadales</taxon>
        <taxon>Chlamydomonadales incertae sedis</taxon>
        <taxon>Edaphochlamys</taxon>
    </lineage>
</organism>
<evidence type="ECO:0000313" key="4">
    <source>
        <dbReference type="Proteomes" id="UP000612055"/>
    </source>
</evidence>
<keyword evidence="4" id="KW-1185">Reference proteome</keyword>
<sequence length="303" mass="31890">MVAVLLLAASFPTSEAREPRVEVVGGVGKLLGGEEPLVNADLYQGIVYAKSAGLGRWSFRTPAGDVVALTGPLKDSSNKVIDAGTTVLVALACNGYFGNSGVVCDPRGVARVITPAAPITSTNQKLRLLTLVTSLAGSCSIPGANTVAVQLPCRPPLLACDEEAIAHDAIAALRSMNVDPAPFTHCSFVVPQNLGCGWAGLAELPGTRTWFRPDGSGIFDKGMYMQEILHNYGVWHAWSKGVESADASTAMGQGEACPSAPELWRLQWGNTVAELNAARLPVGKWLGWYTLPATFKFAKVPSA</sequence>
<dbReference type="Pfam" id="PF05548">
    <property type="entry name" value="Peptidase_M11"/>
    <property type="match status" value="1"/>
</dbReference>
<proteinExistence type="predicted"/>
<accession>A0A835YGE8</accession>